<evidence type="ECO:0000313" key="2">
    <source>
        <dbReference type="Proteomes" id="UP000604066"/>
    </source>
</evidence>
<dbReference type="RefSeq" id="WP_179393719.1">
    <property type="nucleotide sequence ID" value="NZ_JACCBS010000003.1"/>
</dbReference>
<keyword evidence="2" id="KW-1185">Reference proteome</keyword>
<protein>
    <submittedName>
        <fullName evidence="1">Uncharacterized protein</fullName>
    </submittedName>
</protein>
<evidence type="ECO:0000313" key="1">
    <source>
        <dbReference type="EMBL" id="NYE58100.1"/>
    </source>
</evidence>
<name>A0ABX2RAY7_9THEO</name>
<dbReference type="Proteomes" id="UP000604066">
    <property type="component" value="Unassembled WGS sequence"/>
</dbReference>
<proteinExistence type="predicted"/>
<reference evidence="1 2" key="1">
    <citation type="submission" date="2020-07" db="EMBL/GenBank/DDBJ databases">
        <title>Genomic Encyclopedia of Type Strains, Phase III (KMG-III): the genomes of soil and plant-associated and newly described type strains.</title>
        <authorList>
            <person name="Whitman W."/>
        </authorList>
    </citation>
    <scope>NUCLEOTIDE SEQUENCE [LARGE SCALE GENOMIC DNA]</scope>
    <source>
        <strain evidence="1 2">DSM 11255</strain>
    </source>
</reference>
<dbReference type="EMBL" id="JACCBS010000003">
    <property type="protein sequence ID" value="NYE58100.1"/>
    <property type="molecule type" value="Genomic_DNA"/>
</dbReference>
<sequence>MKIVLGVLFNGQSGTLIAGAGRHLLYEGKFSAQSFLVELQNCLTHLGLSKQDVRKIYLTPPFSLENQSNLKPIFPDFVS</sequence>
<gene>
    <name evidence="1" type="ORF">HDG70_001851</name>
</gene>
<accession>A0ABX2RAY7</accession>
<organism evidence="1 2">
    <name type="scientific">Carboxydothermus ferrireducens DSM 11255</name>
    <dbReference type="NCBI Taxonomy" id="1119529"/>
    <lineage>
        <taxon>Bacteria</taxon>
        <taxon>Bacillati</taxon>
        <taxon>Bacillota</taxon>
        <taxon>Clostridia</taxon>
        <taxon>Thermoanaerobacterales</taxon>
        <taxon>Thermoanaerobacteraceae</taxon>
        <taxon>Carboxydothermus</taxon>
    </lineage>
</organism>
<comment type="caution">
    <text evidence="1">The sequence shown here is derived from an EMBL/GenBank/DDBJ whole genome shotgun (WGS) entry which is preliminary data.</text>
</comment>